<dbReference type="Pfam" id="PF00756">
    <property type="entry name" value="Esterase"/>
    <property type="match status" value="1"/>
</dbReference>
<dbReference type="EMBL" id="OCND01000004">
    <property type="protein sequence ID" value="SOD54664.1"/>
    <property type="molecule type" value="Genomic_DNA"/>
</dbReference>
<feature type="compositionally biased region" description="Basic and acidic residues" evidence="1">
    <location>
        <begin position="461"/>
        <end position="471"/>
    </location>
</feature>
<dbReference type="SUPFAM" id="SSF53474">
    <property type="entry name" value="alpha/beta-Hydrolases"/>
    <property type="match status" value="1"/>
</dbReference>
<protein>
    <submittedName>
        <fullName evidence="5">Enterochelin esterase</fullName>
    </submittedName>
</protein>
<reference evidence="5 6" key="1">
    <citation type="submission" date="2017-09" db="EMBL/GenBank/DDBJ databases">
        <authorList>
            <person name="Ehlers B."/>
            <person name="Leendertz F.H."/>
        </authorList>
    </citation>
    <scope>NUCLEOTIDE SEQUENCE [LARGE SCALE GENOMIC DNA]</scope>
    <source>
        <strain evidence="5 6">CGMCC 1.10978</strain>
    </source>
</reference>
<feature type="chain" id="PRO_5013193960" evidence="2">
    <location>
        <begin position="23"/>
        <end position="741"/>
    </location>
</feature>
<dbReference type="InterPro" id="IPR050583">
    <property type="entry name" value="Mycobacterial_A85_antigen"/>
</dbReference>
<dbReference type="RefSeq" id="WP_202926310.1">
    <property type="nucleotide sequence ID" value="NZ_OCND01000004.1"/>
</dbReference>
<feature type="region of interest" description="Disordered" evidence="1">
    <location>
        <begin position="439"/>
        <end position="471"/>
    </location>
</feature>
<dbReference type="InterPro" id="IPR000801">
    <property type="entry name" value="Esterase-like"/>
</dbReference>
<evidence type="ECO:0000259" key="4">
    <source>
        <dbReference type="Pfam" id="PF18559"/>
    </source>
</evidence>
<accession>A0A286D7R3</accession>
<name>A0A286D7R3_9GAMM</name>
<dbReference type="PANTHER" id="PTHR48098">
    <property type="entry name" value="ENTEROCHELIN ESTERASE-RELATED"/>
    <property type="match status" value="1"/>
</dbReference>
<dbReference type="Gene3D" id="2.60.120.430">
    <property type="entry name" value="Galactose-binding lectin"/>
    <property type="match status" value="1"/>
</dbReference>
<dbReference type="CDD" id="cd01820">
    <property type="entry name" value="PAF_acetylesterase_like"/>
    <property type="match status" value="1"/>
</dbReference>
<dbReference type="GO" id="GO:0016747">
    <property type="term" value="F:acyltransferase activity, transferring groups other than amino-acyl groups"/>
    <property type="evidence" value="ECO:0007669"/>
    <property type="project" value="TreeGrafter"/>
</dbReference>
<dbReference type="InterPro" id="IPR036514">
    <property type="entry name" value="SGNH_hydro_sf"/>
</dbReference>
<dbReference type="GO" id="GO:0016788">
    <property type="term" value="F:hydrolase activity, acting on ester bonds"/>
    <property type="evidence" value="ECO:0007669"/>
    <property type="project" value="UniProtKB-ARBA"/>
</dbReference>
<evidence type="ECO:0000259" key="3">
    <source>
        <dbReference type="Pfam" id="PF13472"/>
    </source>
</evidence>
<proteinExistence type="predicted"/>
<keyword evidence="2" id="KW-0732">Signal</keyword>
<feature type="domain" description="SGNH hydrolase-type esterase" evidence="3">
    <location>
        <begin position="255"/>
        <end position="420"/>
    </location>
</feature>
<dbReference type="Pfam" id="PF13472">
    <property type="entry name" value="Lipase_GDSL_2"/>
    <property type="match status" value="1"/>
</dbReference>
<dbReference type="AlphaFoldDB" id="A0A286D7R3"/>
<evidence type="ECO:0000256" key="1">
    <source>
        <dbReference type="SAM" id="MobiDB-lite"/>
    </source>
</evidence>
<feature type="signal peptide" evidence="2">
    <location>
        <begin position="1"/>
        <end position="22"/>
    </location>
</feature>
<feature type="region of interest" description="Disordered" evidence="1">
    <location>
        <begin position="52"/>
        <end position="79"/>
    </location>
</feature>
<dbReference type="Gene3D" id="3.40.50.1110">
    <property type="entry name" value="SGNH hydrolase"/>
    <property type="match status" value="1"/>
</dbReference>
<dbReference type="Pfam" id="PF18559">
    <property type="entry name" value="Exop_C"/>
    <property type="match status" value="1"/>
</dbReference>
<organism evidence="5 6">
    <name type="scientific">Pseudoxanthomonas wuyuanensis</name>
    <dbReference type="NCBI Taxonomy" id="1073196"/>
    <lineage>
        <taxon>Bacteria</taxon>
        <taxon>Pseudomonadati</taxon>
        <taxon>Pseudomonadota</taxon>
        <taxon>Gammaproteobacteria</taxon>
        <taxon>Lysobacterales</taxon>
        <taxon>Lysobacteraceae</taxon>
        <taxon>Pseudoxanthomonas</taxon>
    </lineage>
</organism>
<feature type="compositionally biased region" description="Basic and acidic residues" evidence="1">
    <location>
        <begin position="65"/>
        <end position="79"/>
    </location>
</feature>
<dbReference type="InterPro" id="IPR029058">
    <property type="entry name" value="AB_hydrolase_fold"/>
</dbReference>
<dbReference type="Gene3D" id="3.40.50.1820">
    <property type="entry name" value="alpha/beta hydrolase"/>
    <property type="match status" value="1"/>
</dbReference>
<dbReference type="PANTHER" id="PTHR48098:SF1">
    <property type="entry name" value="DIACYLGLYCEROL ACYLTRANSFERASE_MYCOLYLTRANSFERASE AG85A"/>
    <property type="match status" value="1"/>
</dbReference>
<dbReference type="Proteomes" id="UP000219374">
    <property type="component" value="Unassembled WGS sequence"/>
</dbReference>
<gene>
    <name evidence="5" type="ORF">SAMN06296416_104276</name>
</gene>
<keyword evidence="6" id="KW-1185">Reference proteome</keyword>
<dbReference type="InterPro" id="IPR041443">
    <property type="entry name" value="Exop_C"/>
</dbReference>
<sequence>MNPITKLLFAASLVACAVGARAEPATDLVILPAPADAWRITVGHWEGQAELRGNRVAAPRPTAEYARDSHAGASAEGRDGRRDALQFEWKDLWLATLRIESPQPLDLRPYLDGTLELDLDVADMAQGAVKVKLDCGQDCARSVSLMEQARTNAGEGPQHVSLAMACFVREGADFSKIASPFQLEGNGSGRVSVANVRLVRDGKPNTACPDYRTESVTPSMLNESWAVDWWLPRHEEKLALARKLVATGQGPELVFIGDSITQGWEKEGHEIWQRHYAGYHALNLGFGGDRTENVLWRLQHGALDGLAPKVAVLMIGTNNTGHRAENPETTAAGVKRLLAEIRQRLPATKVLLLAIFPRGEKTDDPLRSINERVNRLIAAEADGQSVYFLNINAALTSADGTLSKEVMPDLLHPNAEGYAIWQRQMQPLLQELLGQSQDLGTPAAAGGGAQAGTVLGASGERTQEPGRERAQARFGRPVVLAEDDVRLFPEPPADYRVLPAAGLRGRLETFEYDSSVTATRRKALVYLPPGYSPDKRYPALYLLHGIGGNEHEWTGYVKADAIVDNLIAAGKAVPMIVVMPNGRALADDSPGENPFVAEKAVGFARFERELLDDLIPAVQAKYAAYTDRDRRGLAGLSMGGGQTLNFGLGHLDTFAWIGAFSAAPNTLPPEQLVPDPSAARAQLKLLFIACGNQDGLIDVSQGVHRHLQVHDVPHLWHVDDHGHDGEAWGSHLYHFAQRIFR</sequence>
<evidence type="ECO:0000256" key="2">
    <source>
        <dbReference type="SAM" id="SignalP"/>
    </source>
</evidence>
<feature type="domain" description="ExoP galactose-binding-like" evidence="4">
    <location>
        <begin position="81"/>
        <end position="198"/>
    </location>
</feature>
<dbReference type="InterPro" id="IPR013830">
    <property type="entry name" value="SGNH_hydro"/>
</dbReference>
<dbReference type="SUPFAM" id="SSF52266">
    <property type="entry name" value="SGNH hydrolase"/>
    <property type="match status" value="1"/>
</dbReference>
<evidence type="ECO:0000313" key="5">
    <source>
        <dbReference type="EMBL" id="SOD54664.1"/>
    </source>
</evidence>
<evidence type="ECO:0000313" key="6">
    <source>
        <dbReference type="Proteomes" id="UP000219374"/>
    </source>
</evidence>